<evidence type="ECO:0000313" key="1">
    <source>
        <dbReference type="EMBL" id="AWN42718.1"/>
    </source>
</evidence>
<dbReference type="EMBL" id="CP029550">
    <property type="protein sequence ID" value="AWN42718.1"/>
    <property type="molecule type" value="Genomic_DNA"/>
</dbReference>
<dbReference type="Proteomes" id="UP000245926">
    <property type="component" value="Chromosome"/>
</dbReference>
<organism evidence="1 2">
    <name type="scientific">Methylobacterium durans</name>
    <dbReference type="NCBI Taxonomy" id="2202825"/>
    <lineage>
        <taxon>Bacteria</taxon>
        <taxon>Pseudomonadati</taxon>
        <taxon>Pseudomonadota</taxon>
        <taxon>Alphaproteobacteria</taxon>
        <taxon>Hyphomicrobiales</taxon>
        <taxon>Methylobacteriaceae</taxon>
        <taxon>Methylobacterium</taxon>
    </lineage>
</organism>
<dbReference type="AlphaFoldDB" id="A0A2U8WAS7"/>
<accession>A0A2U8WAS7</accession>
<protein>
    <submittedName>
        <fullName evidence="1">Uncharacterized protein</fullName>
    </submittedName>
</protein>
<sequence>MPSRECLLSRQPDRAVQSQALSSRRWIGWLYGQLVSPVLAQMRSQWLSLRYYQPTPRRLLGSRIGRLSTGLVGTVAMSLRTGTPWR</sequence>
<reference evidence="2" key="1">
    <citation type="submission" date="2018-05" db="EMBL/GenBank/DDBJ databases">
        <title>Complete Genome Sequence of Methylobacterium sp. 17SD2-17.</title>
        <authorList>
            <person name="Srinivasan S."/>
        </authorList>
    </citation>
    <scope>NUCLEOTIDE SEQUENCE [LARGE SCALE GENOMIC DNA]</scope>
    <source>
        <strain evidence="2">17SD2-17</strain>
    </source>
</reference>
<gene>
    <name evidence="1" type="ORF">DK389_22190</name>
</gene>
<name>A0A2U8WAS7_9HYPH</name>
<keyword evidence="2" id="KW-1185">Reference proteome</keyword>
<proteinExistence type="predicted"/>
<dbReference type="KEGG" id="mets:DK389_22190"/>
<evidence type="ECO:0000313" key="2">
    <source>
        <dbReference type="Proteomes" id="UP000245926"/>
    </source>
</evidence>